<evidence type="ECO:0000313" key="8">
    <source>
        <dbReference type="Proteomes" id="UP000249467"/>
    </source>
</evidence>
<feature type="domain" description="RNA polymerase sigma factor 70 region 4 type 2" evidence="6">
    <location>
        <begin position="142"/>
        <end position="191"/>
    </location>
</feature>
<dbReference type="Gene3D" id="1.10.1740.10">
    <property type="match status" value="1"/>
</dbReference>
<proteinExistence type="inferred from homology"/>
<dbReference type="InterPro" id="IPR036388">
    <property type="entry name" value="WH-like_DNA-bd_sf"/>
</dbReference>
<reference evidence="7 8" key="2">
    <citation type="submission" date="2018-06" db="EMBL/GenBank/DDBJ databases">
        <title>Metagenomic assembly of (sub)arctic Cyanobacteria and their associated microbiome from non-axenic cultures.</title>
        <authorList>
            <person name="Baurain D."/>
        </authorList>
    </citation>
    <scope>NUCLEOTIDE SEQUENCE [LARGE SCALE GENOMIC DNA]</scope>
    <source>
        <strain evidence="7">ULC066bin1</strain>
    </source>
</reference>
<dbReference type="PANTHER" id="PTHR43133:SF51">
    <property type="entry name" value="RNA POLYMERASE SIGMA FACTOR"/>
    <property type="match status" value="1"/>
</dbReference>
<dbReference type="GO" id="GO:0016987">
    <property type="term" value="F:sigma factor activity"/>
    <property type="evidence" value="ECO:0007669"/>
    <property type="project" value="UniProtKB-KW"/>
</dbReference>
<dbReference type="NCBIfam" id="NF009171">
    <property type="entry name" value="PRK12518.1"/>
    <property type="match status" value="1"/>
</dbReference>
<dbReference type="InterPro" id="IPR039425">
    <property type="entry name" value="RNA_pol_sigma-70-like"/>
</dbReference>
<comment type="caution">
    <text evidence="7">The sequence shown here is derived from an EMBL/GenBank/DDBJ whole genome shotgun (WGS) entry which is preliminary data.</text>
</comment>
<evidence type="ECO:0000259" key="5">
    <source>
        <dbReference type="Pfam" id="PF04542"/>
    </source>
</evidence>
<organism evidence="7 8">
    <name type="scientific">Pseudanabaena frigida</name>
    <dbReference type="NCBI Taxonomy" id="945775"/>
    <lineage>
        <taxon>Bacteria</taxon>
        <taxon>Bacillati</taxon>
        <taxon>Cyanobacteriota</taxon>
        <taxon>Cyanophyceae</taxon>
        <taxon>Pseudanabaenales</taxon>
        <taxon>Pseudanabaenaceae</taxon>
        <taxon>Pseudanabaena</taxon>
    </lineage>
</organism>
<name>A0A2W4XZ70_9CYAN</name>
<evidence type="ECO:0000256" key="3">
    <source>
        <dbReference type="ARBA" id="ARBA00023082"/>
    </source>
</evidence>
<evidence type="ECO:0000256" key="2">
    <source>
        <dbReference type="ARBA" id="ARBA00023015"/>
    </source>
</evidence>
<evidence type="ECO:0000256" key="1">
    <source>
        <dbReference type="ARBA" id="ARBA00010641"/>
    </source>
</evidence>
<dbReference type="Pfam" id="PF08281">
    <property type="entry name" value="Sigma70_r4_2"/>
    <property type="match status" value="1"/>
</dbReference>
<dbReference type="PANTHER" id="PTHR43133">
    <property type="entry name" value="RNA POLYMERASE ECF-TYPE SIGMA FACTO"/>
    <property type="match status" value="1"/>
</dbReference>
<dbReference type="InterPro" id="IPR007627">
    <property type="entry name" value="RNA_pol_sigma70_r2"/>
</dbReference>
<sequence>MFKTVTTDIEEPRLIDPDLHLVQACLQGDSHGFKQLYHRHQNKVRSTLYQLCGSDGLDDLVQDVFLRAWKGLAKFRQTAQFSTWLYRIAFNVASDRRKVLAKMRSRNVQVEDEQLANLSDDAIAREGYSQEGLTKIHYQDLMQRGLAKLSEDHRAVLVLHDLEEIPQKDIAEILSIPVGTVKSRLFHARSAIKKFLEAQGVEL</sequence>
<keyword evidence="4" id="KW-0804">Transcription</keyword>
<dbReference type="InterPro" id="IPR013324">
    <property type="entry name" value="RNA_pol_sigma_r3/r4-like"/>
</dbReference>
<dbReference type="InterPro" id="IPR013249">
    <property type="entry name" value="RNA_pol_sigma70_r4_t2"/>
</dbReference>
<dbReference type="SUPFAM" id="SSF88946">
    <property type="entry name" value="Sigma2 domain of RNA polymerase sigma factors"/>
    <property type="match status" value="1"/>
</dbReference>
<dbReference type="EMBL" id="QBML01000015">
    <property type="protein sequence ID" value="PZO39995.1"/>
    <property type="molecule type" value="Genomic_DNA"/>
</dbReference>
<evidence type="ECO:0000256" key="4">
    <source>
        <dbReference type="ARBA" id="ARBA00023163"/>
    </source>
</evidence>
<accession>A0A2W4XZ70</accession>
<feature type="domain" description="RNA polymerase sigma-70 region 2" evidence="5">
    <location>
        <begin position="36"/>
        <end position="97"/>
    </location>
</feature>
<protein>
    <submittedName>
        <fullName evidence="7">RNA polymerase subunit sigma</fullName>
    </submittedName>
</protein>
<dbReference type="CDD" id="cd06171">
    <property type="entry name" value="Sigma70_r4"/>
    <property type="match status" value="1"/>
</dbReference>
<dbReference type="SUPFAM" id="SSF88659">
    <property type="entry name" value="Sigma3 and sigma4 domains of RNA polymerase sigma factors"/>
    <property type="match status" value="1"/>
</dbReference>
<evidence type="ECO:0000313" key="7">
    <source>
        <dbReference type="EMBL" id="PZO39995.1"/>
    </source>
</evidence>
<reference evidence="7 8" key="1">
    <citation type="submission" date="2018-04" db="EMBL/GenBank/DDBJ databases">
        <authorList>
            <person name="Go L.Y."/>
            <person name="Mitchell J.A."/>
        </authorList>
    </citation>
    <scope>NUCLEOTIDE SEQUENCE [LARGE SCALE GENOMIC DNA]</scope>
    <source>
        <strain evidence="7">ULC066bin1</strain>
    </source>
</reference>
<dbReference type="NCBIfam" id="TIGR02937">
    <property type="entry name" value="sigma70-ECF"/>
    <property type="match status" value="1"/>
</dbReference>
<evidence type="ECO:0000259" key="6">
    <source>
        <dbReference type="Pfam" id="PF08281"/>
    </source>
</evidence>
<dbReference type="AlphaFoldDB" id="A0A2W4XZ70"/>
<keyword evidence="2" id="KW-0805">Transcription regulation</keyword>
<gene>
    <name evidence="7" type="ORF">DCF19_12445</name>
</gene>
<dbReference type="GO" id="GO:0006352">
    <property type="term" value="P:DNA-templated transcription initiation"/>
    <property type="evidence" value="ECO:0007669"/>
    <property type="project" value="InterPro"/>
</dbReference>
<keyword evidence="3" id="KW-0731">Sigma factor</keyword>
<dbReference type="Pfam" id="PF04542">
    <property type="entry name" value="Sigma70_r2"/>
    <property type="match status" value="1"/>
</dbReference>
<dbReference type="Proteomes" id="UP000249467">
    <property type="component" value="Unassembled WGS sequence"/>
</dbReference>
<dbReference type="InterPro" id="IPR014284">
    <property type="entry name" value="RNA_pol_sigma-70_dom"/>
</dbReference>
<dbReference type="InterPro" id="IPR013325">
    <property type="entry name" value="RNA_pol_sigma_r2"/>
</dbReference>
<dbReference type="GO" id="GO:0003677">
    <property type="term" value="F:DNA binding"/>
    <property type="evidence" value="ECO:0007669"/>
    <property type="project" value="InterPro"/>
</dbReference>
<comment type="similarity">
    <text evidence="1">Belongs to the sigma-70 factor family. ECF subfamily.</text>
</comment>
<dbReference type="Gene3D" id="1.10.10.10">
    <property type="entry name" value="Winged helix-like DNA-binding domain superfamily/Winged helix DNA-binding domain"/>
    <property type="match status" value="1"/>
</dbReference>